<dbReference type="OrthoDB" id="424610at2759"/>
<dbReference type="InterPro" id="IPR043595">
    <property type="entry name" value="FaeB/C/D"/>
</dbReference>
<evidence type="ECO:0000256" key="2">
    <source>
        <dbReference type="ARBA" id="ARBA00013091"/>
    </source>
</evidence>
<evidence type="ECO:0000256" key="7">
    <source>
        <dbReference type="ARBA" id="ARBA00023277"/>
    </source>
</evidence>
<evidence type="ECO:0000313" key="10">
    <source>
        <dbReference type="EMBL" id="KAF3764326.1"/>
    </source>
</evidence>
<evidence type="ECO:0000256" key="4">
    <source>
        <dbReference type="ARBA" id="ARBA00022651"/>
    </source>
</evidence>
<keyword evidence="3" id="KW-0964">Secreted</keyword>
<dbReference type="RefSeq" id="XP_040775287.1">
    <property type="nucleotide sequence ID" value="XM_040918961.1"/>
</dbReference>
<dbReference type="PANTHER" id="PTHR38050:SF2">
    <property type="entry name" value="FERULOYL ESTERASE C-RELATED"/>
    <property type="match status" value="1"/>
</dbReference>
<dbReference type="GO" id="GO:0045493">
    <property type="term" value="P:xylan catabolic process"/>
    <property type="evidence" value="ECO:0007669"/>
    <property type="project" value="UniProtKB-KW"/>
</dbReference>
<organism evidence="10 11">
    <name type="scientific">Cryphonectria parasitica (strain ATCC 38755 / EP155)</name>
    <dbReference type="NCBI Taxonomy" id="660469"/>
    <lineage>
        <taxon>Eukaryota</taxon>
        <taxon>Fungi</taxon>
        <taxon>Dikarya</taxon>
        <taxon>Ascomycota</taxon>
        <taxon>Pezizomycotina</taxon>
        <taxon>Sordariomycetes</taxon>
        <taxon>Sordariomycetidae</taxon>
        <taxon>Diaporthales</taxon>
        <taxon>Cryphonectriaceae</taxon>
        <taxon>Cryphonectria-Endothia species complex</taxon>
        <taxon>Cryphonectria</taxon>
    </lineage>
</organism>
<dbReference type="PANTHER" id="PTHR38050">
    <property type="match status" value="1"/>
</dbReference>
<dbReference type="AlphaFoldDB" id="A0A9P4Y0I7"/>
<evidence type="ECO:0000256" key="3">
    <source>
        <dbReference type="ARBA" id="ARBA00022525"/>
    </source>
</evidence>
<dbReference type="EC" id="3.1.1.73" evidence="2"/>
<reference evidence="10" key="1">
    <citation type="journal article" date="2020" name="Phytopathology">
        <title>Genome sequence of the chestnut blight fungus Cryphonectria parasitica EP155: A fundamental resource for an archetypical invasive plant pathogen.</title>
        <authorList>
            <person name="Crouch J.A."/>
            <person name="Dawe A."/>
            <person name="Aerts A."/>
            <person name="Barry K."/>
            <person name="Churchill A.C.L."/>
            <person name="Grimwood J."/>
            <person name="Hillman B."/>
            <person name="Milgroom M.G."/>
            <person name="Pangilinan J."/>
            <person name="Smith M."/>
            <person name="Salamov A."/>
            <person name="Schmutz J."/>
            <person name="Yadav J."/>
            <person name="Grigoriev I.V."/>
            <person name="Nuss D."/>
        </authorList>
    </citation>
    <scope>NUCLEOTIDE SEQUENCE</scope>
    <source>
        <strain evidence="10">EP155</strain>
    </source>
</reference>
<dbReference type="InterPro" id="IPR029058">
    <property type="entry name" value="AB_hydrolase_fold"/>
</dbReference>
<gene>
    <name evidence="10" type="ORF">M406DRAFT_291372</name>
</gene>
<protein>
    <recommendedName>
        <fullName evidence="2">feruloyl esterase</fullName>
        <ecNumber evidence="2">3.1.1.73</ecNumber>
    </recommendedName>
</protein>
<evidence type="ECO:0000313" key="11">
    <source>
        <dbReference type="Proteomes" id="UP000803844"/>
    </source>
</evidence>
<keyword evidence="8" id="KW-0624">Polysaccharide degradation</keyword>
<sequence length="315" mass="34334">MASQTGLGNHDVDKEPRKGNIPFILDSGRTFLLNVPDAYDPGQPHPLVLSFHGGDGTSERQQRITQLSSPTLRIADKPFLTAYGQALVNQELGGRTAWQGAPYDNKNVDDIQYVRDILTAVWQRGAYHIDTSRVYACGKSNGGGLVVLLACHPDAPTDTFAALAVVSPALYDGTWAVHGDLRQRPPVPMLHVHGTKDTVTPFRGQPTGQGWGPLPDVRAWRRLWAERNGAGGGYPGALVQPDRVEEVHPGVWEEVWNCGPEGGSGAEVRALSVEGLGHSWPTTEGLDYSGRPDYKAGFNFTEEHLVQFFSRHSLV</sequence>
<dbReference type="GO" id="GO:0030600">
    <property type="term" value="F:feruloyl esterase activity"/>
    <property type="evidence" value="ECO:0007669"/>
    <property type="project" value="UniProtKB-EC"/>
</dbReference>
<dbReference type="GeneID" id="63836090"/>
<comment type="subcellular location">
    <subcellularLocation>
        <location evidence="1">Secreted</location>
    </subcellularLocation>
</comment>
<evidence type="ECO:0000256" key="6">
    <source>
        <dbReference type="ARBA" id="ARBA00022801"/>
    </source>
</evidence>
<dbReference type="Gene3D" id="3.40.50.1820">
    <property type="entry name" value="alpha/beta hydrolase"/>
    <property type="match status" value="1"/>
</dbReference>
<dbReference type="SUPFAM" id="SSF53474">
    <property type="entry name" value="alpha/beta-Hydrolases"/>
    <property type="match status" value="1"/>
</dbReference>
<evidence type="ECO:0000256" key="1">
    <source>
        <dbReference type="ARBA" id="ARBA00004613"/>
    </source>
</evidence>
<keyword evidence="4" id="KW-0858">Xylan degradation</keyword>
<accession>A0A9P4Y0I7</accession>
<dbReference type="EMBL" id="MU032348">
    <property type="protein sequence ID" value="KAF3764326.1"/>
    <property type="molecule type" value="Genomic_DNA"/>
</dbReference>
<keyword evidence="6" id="KW-0378">Hydrolase</keyword>
<evidence type="ECO:0000256" key="8">
    <source>
        <dbReference type="ARBA" id="ARBA00023326"/>
    </source>
</evidence>
<dbReference type="Proteomes" id="UP000803844">
    <property type="component" value="Unassembled WGS sequence"/>
</dbReference>
<keyword evidence="11" id="KW-1185">Reference proteome</keyword>
<keyword evidence="7" id="KW-0119">Carbohydrate metabolism</keyword>
<evidence type="ECO:0000256" key="5">
    <source>
        <dbReference type="ARBA" id="ARBA00022729"/>
    </source>
</evidence>
<proteinExistence type="predicted"/>
<keyword evidence="5" id="KW-0732">Signal</keyword>
<comment type="caution">
    <text evidence="10">The sequence shown here is derived from an EMBL/GenBank/DDBJ whole genome shotgun (WGS) entry which is preliminary data.</text>
</comment>
<dbReference type="GO" id="GO:0005576">
    <property type="term" value="C:extracellular region"/>
    <property type="evidence" value="ECO:0007669"/>
    <property type="project" value="UniProtKB-SubCell"/>
</dbReference>
<name>A0A9P4Y0I7_CRYP1</name>
<comment type="catalytic activity">
    <reaction evidence="9">
        <text>feruloyl-polysaccharide + H2O = ferulate + polysaccharide.</text>
        <dbReference type="EC" id="3.1.1.73"/>
    </reaction>
</comment>
<evidence type="ECO:0000256" key="9">
    <source>
        <dbReference type="ARBA" id="ARBA00034075"/>
    </source>
</evidence>